<dbReference type="Gene3D" id="3.40.50.150">
    <property type="entry name" value="Vaccinia Virus protein VP39"/>
    <property type="match status" value="1"/>
</dbReference>
<sequence length="225" mass="25438">MGKNLLQALFENSDTDSDVNEEDYSLVPEQSQCRIGTVDYLTFGNVNFKIVEDTSKGCGGKIWESASVIVNHILHVSKLQPNFFQNKNFLEVGAGTGMAGLVLAQTAANLNQQCCVAITDLEYCLSIIQTNLELNLDENGKKNCLINELKWGLEIPKILDKSYDYILAADCVYLESLFDLLIQTFKDLCPINSKTQIILVSKKRRRADKKFLVKLKKFFYVEEVY</sequence>
<evidence type="ECO:0000313" key="1">
    <source>
        <dbReference type="EMBL" id="KAJ3214738.1"/>
    </source>
</evidence>
<dbReference type="PANTHER" id="PTHR14614">
    <property type="entry name" value="HEPATOCELLULAR CARCINOMA-ASSOCIATED ANTIGEN"/>
    <property type="match status" value="1"/>
</dbReference>
<accession>A0AAD5XU45</accession>
<dbReference type="EMBL" id="JADGJW010000595">
    <property type="protein sequence ID" value="KAJ3214738.1"/>
    <property type="molecule type" value="Genomic_DNA"/>
</dbReference>
<name>A0AAD5XU45_9FUNG</name>
<dbReference type="AlphaFoldDB" id="A0AAD5XU45"/>
<dbReference type="InterPro" id="IPR029063">
    <property type="entry name" value="SAM-dependent_MTases_sf"/>
</dbReference>
<dbReference type="InterPro" id="IPR019410">
    <property type="entry name" value="Methyltransf_16"/>
</dbReference>
<gene>
    <name evidence="1" type="ORF">HK099_006683</name>
</gene>
<dbReference type="Pfam" id="PF10294">
    <property type="entry name" value="Methyltransf_16"/>
    <property type="match status" value="1"/>
</dbReference>
<comment type="caution">
    <text evidence="1">The sequence shown here is derived from an EMBL/GenBank/DDBJ whole genome shotgun (WGS) entry which is preliminary data.</text>
</comment>
<protein>
    <submittedName>
        <fullName evidence="1">Uncharacterized protein</fullName>
    </submittedName>
</protein>
<dbReference type="PANTHER" id="PTHR14614:SF132">
    <property type="entry name" value="PROTEIN-LYSINE METHYLTRANSFERASE C42C1.13"/>
    <property type="match status" value="1"/>
</dbReference>
<dbReference type="SUPFAM" id="SSF53335">
    <property type="entry name" value="S-adenosyl-L-methionine-dependent methyltransferases"/>
    <property type="match status" value="1"/>
</dbReference>
<proteinExistence type="predicted"/>
<dbReference type="Proteomes" id="UP001211065">
    <property type="component" value="Unassembled WGS sequence"/>
</dbReference>
<keyword evidence="2" id="KW-1185">Reference proteome</keyword>
<evidence type="ECO:0000313" key="2">
    <source>
        <dbReference type="Proteomes" id="UP001211065"/>
    </source>
</evidence>
<reference evidence="1" key="1">
    <citation type="submission" date="2020-05" db="EMBL/GenBank/DDBJ databases">
        <title>Phylogenomic resolution of chytrid fungi.</title>
        <authorList>
            <person name="Stajich J.E."/>
            <person name="Amses K."/>
            <person name="Simmons R."/>
            <person name="Seto K."/>
            <person name="Myers J."/>
            <person name="Bonds A."/>
            <person name="Quandt C.A."/>
            <person name="Barry K."/>
            <person name="Liu P."/>
            <person name="Grigoriev I."/>
            <person name="Longcore J.E."/>
            <person name="James T.Y."/>
        </authorList>
    </citation>
    <scope>NUCLEOTIDE SEQUENCE</scope>
    <source>
        <strain evidence="1">JEL0476</strain>
    </source>
</reference>
<organism evidence="1 2">
    <name type="scientific">Clydaea vesicula</name>
    <dbReference type="NCBI Taxonomy" id="447962"/>
    <lineage>
        <taxon>Eukaryota</taxon>
        <taxon>Fungi</taxon>
        <taxon>Fungi incertae sedis</taxon>
        <taxon>Chytridiomycota</taxon>
        <taxon>Chytridiomycota incertae sedis</taxon>
        <taxon>Chytridiomycetes</taxon>
        <taxon>Lobulomycetales</taxon>
        <taxon>Lobulomycetaceae</taxon>
        <taxon>Clydaea</taxon>
    </lineage>
</organism>